<dbReference type="AlphaFoldDB" id="A0A9W3GDM2"/>
<protein>
    <submittedName>
        <fullName evidence="4">Protein MROH8</fullName>
    </submittedName>
</protein>
<feature type="domain" description="Maestro/Maestro-like HEAT-repeats" evidence="3">
    <location>
        <begin position="432"/>
        <end position="691"/>
    </location>
</feature>
<dbReference type="CTD" id="140699"/>
<proteinExistence type="predicted"/>
<sequence>MEPWLQSLKDHERERAAASMAQVLKCLSRNLSLKLPLQFERLGHLVALMALLCGDPLEEVAEEAAEGTHYLLHITLRMKYITHDKKNRSLKEAMKKCRELLELYSIQQFYSCPFKIAQVFEVFLNSNELCQFVMTTLDGLKNLKHPCTQQSAGELLITLVKSAESRFEKVPEIMGVICAQLSVISQPRVRRQIVNTVSLFISRPKYTDTVISHLLCHPVPYDRHLAELWRTLEVELPSTTWILWRLLRKLQKCHNVPTQEKMAYVAVAATDALYEVFVGNRLREATFRLFPQLLMTLLIQIHHSIGLTMSDVAIPSGLYTDQEMSSEVTPLCFAIQATKTLLLRTFCWQEFNIMEKNKGWALLEGKDCHLQGVSLLANALLERNHFLAHKVMYLLVPLLNRGNDKHKLTSAGFFVELLQSPVARRLPSIYSVARLKDWLLHGNKLFKVLALRGLHYLVRHQETREDIKSLSPCILDFLRETDEKVVLLTIQILLQLVRTMDFTTLTAMMRTSFSLFGDVRPDVHRLSMTLFGASVKSVKYTDKKRVESQVLDSLVPLLLYSQDENDAVAEESRRVLTICAQFLKWKLPQEVYCKDPWYINPSDVGIICKFFGKKCKGKVNILAQTLMFSKNAKLPIRRAAVLFVGLLPSYTDHSELRMKGTDWIEDDLRKLLHDPEPSLRIITTQALLQIHKFGAEPDPRQTA</sequence>
<evidence type="ECO:0000313" key="4">
    <source>
        <dbReference type="RefSeq" id="XP_045377040.1"/>
    </source>
</evidence>
<accession>A0A9W3GDM2</accession>
<dbReference type="InterPro" id="IPR011989">
    <property type="entry name" value="ARM-like"/>
</dbReference>
<dbReference type="Gene3D" id="1.25.10.10">
    <property type="entry name" value="Leucine-rich Repeat Variant"/>
    <property type="match status" value="1"/>
</dbReference>
<dbReference type="GO" id="GO:0005737">
    <property type="term" value="C:cytoplasm"/>
    <property type="evidence" value="ECO:0007669"/>
    <property type="project" value="TreeGrafter"/>
</dbReference>
<dbReference type="InterPro" id="IPR016024">
    <property type="entry name" value="ARM-type_fold"/>
</dbReference>
<evidence type="ECO:0000259" key="2">
    <source>
        <dbReference type="Pfam" id="PF21047"/>
    </source>
</evidence>
<dbReference type="RefSeq" id="XP_045377040.1">
    <property type="nucleotide sequence ID" value="XM_045521084.1"/>
</dbReference>
<reference evidence="4" key="1">
    <citation type="submission" date="2025-08" db="UniProtKB">
        <authorList>
            <consortium name="RefSeq"/>
        </authorList>
    </citation>
    <scope>IDENTIFICATION</scope>
    <source>
        <tissue evidence="4">Blood</tissue>
    </source>
</reference>
<feature type="domain" description="Maestro-like HEAT-repeats" evidence="2">
    <location>
        <begin position="11"/>
        <end position="243"/>
    </location>
</feature>
<dbReference type="PANTHER" id="PTHR23120:SF18">
    <property type="entry name" value="MAESTRO HEAT-LIKE REPEAT FAMILY MEMBER 8"/>
    <property type="match status" value="1"/>
</dbReference>
<dbReference type="SUPFAM" id="SSF48371">
    <property type="entry name" value="ARM repeat"/>
    <property type="match status" value="1"/>
</dbReference>
<dbReference type="InterPro" id="IPR055406">
    <property type="entry name" value="HEAT_Maestro"/>
</dbReference>
<dbReference type="PANTHER" id="PTHR23120">
    <property type="entry name" value="MAESTRO-RELATED HEAT DOMAIN-CONTAINING"/>
    <property type="match status" value="1"/>
</dbReference>
<dbReference type="Pfam" id="PF21047">
    <property type="entry name" value="HEAT_Maestro"/>
    <property type="match status" value="1"/>
</dbReference>
<dbReference type="InterPro" id="IPR048465">
    <property type="entry name" value="Maestro-like_HEAT"/>
</dbReference>
<keyword evidence="1" id="KW-0677">Repeat</keyword>
<organism evidence="4">
    <name type="scientific">Camelus bactrianus</name>
    <name type="common">Bactrian camel</name>
    <dbReference type="NCBI Taxonomy" id="9837"/>
    <lineage>
        <taxon>Eukaryota</taxon>
        <taxon>Metazoa</taxon>
        <taxon>Chordata</taxon>
        <taxon>Craniata</taxon>
        <taxon>Vertebrata</taxon>
        <taxon>Euteleostomi</taxon>
        <taxon>Mammalia</taxon>
        <taxon>Eutheria</taxon>
        <taxon>Laurasiatheria</taxon>
        <taxon>Artiodactyla</taxon>
        <taxon>Tylopoda</taxon>
        <taxon>Camelidae</taxon>
        <taxon>Camelus</taxon>
    </lineage>
</organism>
<name>A0A9W3GDM2_CAMBA</name>
<dbReference type="Pfam" id="PF23227">
    <property type="entry name" value="HEAT_MROH2B_C"/>
    <property type="match status" value="1"/>
</dbReference>
<evidence type="ECO:0000256" key="1">
    <source>
        <dbReference type="ARBA" id="ARBA00022737"/>
    </source>
</evidence>
<dbReference type="InterPro" id="IPR045206">
    <property type="entry name" value="Maestro_heat-like_prot"/>
</dbReference>
<evidence type="ECO:0000259" key="3">
    <source>
        <dbReference type="Pfam" id="PF23227"/>
    </source>
</evidence>
<gene>
    <name evidence="4" type="primary">MROH8</name>
</gene>